<protein>
    <recommendedName>
        <fullName evidence="1">DUF58 domain-containing protein</fullName>
    </recommendedName>
</protein>
<sequence>MSDIRLDSARSQADSDYSLLFPDKGLLPGLERLRLAAGGRIRGTLAGKRRSFTLGGSQEFADYRPYAPGDDVRRIDWNVYGRTGKAFLRQYWDEQELHVQLYLDVSRSMLGATRVAEGKLLYMLRLAACVGYVALCGDDRLVIRQFDEQDVKNELGPLRGRVSVSKLFRYLAEKARESESEAGRDAAADKVLATEGNLSLAHGSSSHLDMSIPFRKPGALPRRSGVCWIFTDALYESGIQETLLSLVAAGQSVVLVQVFNPEELNPELSGELRLIDSELGTGKEVAISPRILARYREEAAAYQQELKAVCGEKGAVFVPLDTSIPIKTALQRLAAVPGAIQA</sequence>
<dbReference type="EMBL" id="LYPA01000043">
    <property type="protein sequence ID" value="OBR66869.1"/>
    <property type="molecule type" value="Genomic_DNA"/>
</dbReference>
<name>A0A1A5YMM9_9BACL</name>
<evidence type="ECO:0000313" key="3">
    <source>
        <dbReference type="Proteomes" id="UP000092024"/>
    </source>
</evidence>
<dbReference type="Pfam" id="PF01882">
    <property type="entry name" value="DUF58"/>
    <property type="match status" value="1"/>
</dbReference>
<dbReference type="InterPro" id="IPR002881">
    <property type="entry name" value="DUF58"/>
</dbReference>
<feature type="domain" description="DUF58" evidence="1">
    <location>
        <begin position="62"/>
        <end position="303"/>
    </location>
</feature>
<gene>
    <name evidence="2" type="ORF">A7K91_16685</name>
</gene>
<accession>A0A1A5YMM9</accession>
<dbReference type="PANTHER" id="PTHR33608">
    <property type="entry name" value="BLL2464 PROTEIN"/>
    <property type="match status" value="1"/>
</dbReference>
<evidence type="ECO:0000259" key="1">
    <source>
        <dbReference type="Pfam" id="PF01882"/>
    </source>
</evidence>
<dbReference type="RefSeq" id="WP_068681239.1">
    <property type="nucleotide sequence ID" value="NZ_LYPA01000043.1"/>
</dbReference>
<dbReference type="AlphaFoldDB" id="A0A1A5YMM9"/>
<proteinExistence type="predicted"/>
<reference evidence="2 3" key="1">
    <citation type="submission" date="2016-05" db="EMBL/GenBank/DDBJ databases">
        <title>Paenibacillus oryzae. sp. nov., isolated from the rice root.</title>
        <authorList>
            <person name="Zhang J."/>
            <person name="Zhang X."/>
        </authorList>
    </citation>
    <scope>NUCLEOTIDE SEQUENCE [LARGE SCALE GENOMIC DNA]</scope>
    <source>
        <strain evidence="2 3">1DrF-4</strain>
    </source>
</reference>
<dbReference type="STRING" id="1844972.A7K91_16685"/>
<dbReference type="Proteomes" id="UP000092024">
    <property type="component" value="Unassembled WGS sequence"/>
</dbReference>
<comment type="caution">
    <text evidence="2">The sequence shown here is derived from an EMBL/GenBank/DDBJ whole genome shotgun (WGS) entry which is preliminary data.</text>
</comment>
<keyword evidence="3" id="KW-1185">Reference proteome</keyword>
<dbReference type="PANTHER" id="PTHR33608:SF7">
    <property type="entry name" value="DUF58 DOMAIN-CONTAINING PROTEIN"/>
    <property type="match status" value="1"/>
</dbReference>
<evidence type="ECO:0000313" key="2">
    <source>
        <dbReference type="EMBL" id="OBR66869.1"/>
    </source>
</evidence>
<organism evidence="2 3">
    <name type="scientific">Paenibacillus oryzae</name>
    <dbReference type="NCBI Taxonomy" id="1844972"/>
    <lineage>
        <taxon>Bacteria</taxon>
        <taxon>Bacillati</taxon>
        <taxon>Bacillota</taxon>
        <taxon>Bacilli</taxon>
        <taxon>Bacillales</taxon>
        <taxon>Paenibacillaceae</taxon>
        <taxon>Paenibacillus</taxon>
    </lineage>
</organism>
<dbReference type="OrthoDB" id="9776116at2"/>